<name>A0ABP0LH82_9DINO</name>
<sequence length="222" mass="24264">FLCLLDFTQQFTSQESLQRAFGATAPPPGRSVSSVPAARPVWPPRTPAMNATPGPPVAPGTVEIAGGPKMSRSEARRLREEEEAARARSNAEAWRLGGKAKVNEEGPQEEDPKKAAERERSRSREKKETLDRLAKSAAEKAAKAAAADAESAASPEEAASAPQAPKLSKAEEAKLLMAKEKEKARLKKQAMLEAKKEEEMKKKMAILEKDLNTSEKPKYKRY</sequence>
<dbReference type="EMBL" id="CAXAMN010012403">
    <property type="protein sequence ID" value="CAK9038121.1"/>
    <property type="molecule type" value="Genomic_DNA"/>
</dbReference>
<feature type="non-terminal residue" evidence="2">
    <location>
        <position position="1"/>
    </location>
</feature>
<evidence type="ECO:0000256" key="1">
    <source>
        <dbReference type="SAM" id="MobiDB-lite"/>
    </source>
</evidence>
<organism evidence="2 3">
    <name type="scientific">Durusdinium trenchii</name>
    <dbReference type="NCBI Taxonomy" id="1381693"/>
    <lineage>
        <taxon>Eukaryota</taxon>
        <taxon>Sar</taxon>
        <taxon>Alveolata</taxon>
        <taxon>Dinophyceae</taxon>
        <taxon>Suessiales</taxon>
        <taxon>Symbiodiniaceae</taxon>
        <taxon>Durusdinium</taxon>
    </lineage>
</organism>
<feature type="compositionally biased region" description="Basic and acidic residues" evidence="1">
    <location>
        <begin position="110"/>
        <end position="142"/>
    </location>
</feature>
<evidence type="ECO:0000313" key="2">
    <source>
        <dbReference type="EMBL" id="CAK9038121.1"/>
    </source>
</evidence>
<protein>
    <submittedName>
        <fullName evidence="2">Uncharacterized protein</fullName>
    </submittedName>
</protein>
<feature type="compositionally biased region" description="Low complexity" evidence="1">
    <location>
        <begin position="143"/>
        <end position="167"/>
    </location>
</feature>
<accession>A0ABP0LH82</accession>
<reference evidence="2 3" key="1">
    <citation type="submission" date="2024-02" db="EMBL/GenBank/DDBJ databases">
        <authorList>
            <person name="Chen Y."/>
            <person name="Shah S."/>
            <person name="Dougan E. K."/>
            <person name="Thang M."/>
            <person name="Chan C."/>
        </authorList>
    </citation>
    <scope>NUCLEOTIDE SEQUENCE [LARGE SCALE GENOMIC DNA]</scope>
</reference>
<feature type="compositionally biased region" description="Basic and acidic residues" evidence="1">
    <location>
        <begin position="71"/>
        <end position="86"/>
    </location>
</feature>
<gene>
    <name evidence="2" type="ORF">CCMP2556_LOCUS20918</name>
</gene>
<comment type="caution">
    <text evidence="2">The sequence shown here is derived from an EMBL/GenBank/DDBJ whole genome shotgun (WGS) entry which is preliminary data.</text>
</comment>
<dbReference type="Proteomes" id="UP001642484">
    <property type="component" value="Unassembled WGS sequence"/>
</dbReference>
<feature type="compositionally biased region" description="Basic and acidic residues" evidence="1">
    <location>
        <begin position="168"/>
        <end position="183"/>
    </location>
</feature>
<evidence type="ECO:0000313" key="3">
    <source>
        <dbReference type="Proteomes" id="UP001642484"/>
    </source>
</evidence>
<keyword evidence="3" id="KW-1185">Reference proteome</keyword>
<proteinExistence type="predicted"/>
<feature type="region of interest" description="Disordered" evidence="1">
    <location>
        <begin position="19"/>
        <end position="190"/>
    </location>
</feature>